<comment type="caution">
    <text evidence="2">The sequence shown here is derived from an EMBL/GenBank/DDBJ whole genome shotgun (WGS) entry which is preliminary data.</text>
</comment>
<gene>
    <name evidence="2" type="ORF">CGZ93_17340</name>
</gene>
<reference evidence="2 3" key="1">
    <citation type="submission" date="2017-07" db="EMBL/GenBank/DDBJ databases">
        <title>Draft whole genome sequences of clinical Proprionibacteriaceae strains.</title>
        <authorList>
            <person name="Bernier A.-M."/>
            <person name="Bernard K."/>
            <person name="Domingo M.-C."/>
        </authorList>
    </citation>
    <scope>NUCLEOTIDE SEQUENCE [LARGE SCALE GENOMIC DNA]</scope>
    <source>
        <strain evidence="2 3">NML 130396</strain>
    </source>
</reference>
<dbReference type="OrthoDB" id="513181at2"/>
<dbReference type="AlphaFoldDB" id="A0A255GLT9"/>
<dbReference type="Proteomes" id="UP000216311">
    <property type="component" value="Unassembled WGS sequence"/>
</dbReference>
<dbReference type="Pfam" id="PF01381">
    <property type="entry name" value="HTH_3"/>
    <property type="match status" value="1"/>
</dbReference>
<dbReference type="SUPFAM" id="SSF47413">
    <property type="entry name" value="lambda repressor-like DNA-binding domains"/>
    <property type="match status" value="1"/>
</dbReference>
<protein>
    <submittedName>
        <fullName evidence="2">Transcriptional regulator</fullName>
    </submittedName>
</protein>
<accession>A0A255GLT9</accession>
<dbReference type="InterPro" id="IPR010982">
    <property type="entry name" value="Lambda_DNA-bd_dom_sf"/>
</dbReference>
<dbReference type="GO" id="GO:0003677">
    <property type="term" value="F:DNA binding"/>
    <property type="evidence" value="ECO:0007669"/>
    <property type="project" value="InterPro"/>
</dbReference>
<feature type="domain" description="HTH cro/C1-type" evidence="1">
    <location>
        <begin position="23"/>
        <end position="77"/>
    </location>
</feature>
<keyword evidence="3" id="KW-1185">Reference proteome</keyword>
<dbReference type="RefSeq" id="WP_094365417.1">
    <property type="nucleotide sequence ID" value="NZ_NMVQ01000047.1"/>
</dbReference>
<evidence type="ECO:0000259" key="1">
    <source>
        <dbReference type="PROSITE" id="PS50943"/>
    </source>
</evidence>
<organism evidence="2 3">
    <name type="scientific">Enemella dayhoffiae</name>
    <dbReference type="NCBI Taxonomy" id="2016507"/>
    <lineage>
        <taxon>Bacteria</taxon>
        <taxon>Bacillati</taxon>
        <taxon>Actinomycetota</taxon>
        <taxon>Actinomycetes</taxon>
        <taxon>Propionibacteriales</taxon>
        <taxon>Propionibacteriaceae</taxon>
        <taxon>Enemella</taxon>
    </lineage>
</organism>
<sequence length="113" mass="12518">MAKRTVPLRPHVQDALSVWGQLIRRGRLDRAWTAKDLAARANVSEQTVLSAEAGHRGTAVGTMMDLADLVGVPLFGIEDRSEIAIRRRRGEEMLALLPSRVRRSKAGTIDDDF</sequence>
<dbReference type="Gene3D" id="1.10.260.40">
    <property type="entry name" value="lambda repressor-like DNA-binding domains"/>
    <property type="match status" value="1"/>
</dbReference>
<dbReference type="SMART" id="SM00530">
    <property type="entry name" value="HTH_XRE"/>
    <property type="match status" value="1"/>
</dbReference>
<name>A0A255GLT9_9ACTN</name>
<dbReference type="EMBL" id="NMVQ01000047">
    <property type="protein sequence ID" value="OYO16531.1"/>
    <property type="molecule type" value="Genomic_DNA"/>
</dbReference>
<dbReference type="InterPro" id="IPR001387">
    <property type="entry name" value="Cro/C1-type_HTH"/>
</dbReference>
<evidence type="ECO:0000313" key="2">
    <source>
        <dbReference type="EMBL" id="OYO16531.1"/>
    </source>
</evidence>
<proteinExistence type="predicted"/>
<dbReference type="PROSITE" id="PS50943">
    <property type="entry name" value="HTH_CROC1"/>
    <property type="match status" value="1"/>
</dbReference>
<dbReference type="CDD" id="cd00093">
    <property type="entry name" value="HTH_XRE"/>
    <property type="match status" value="1"/>
</dbReference>
<evidence type="ECO:0000313" key="3">
    <source>
        <dbReference type="Proteomes" id="UP000216311"/>
    </source>
</evidence>